<sequence length="122" mass="14403">MTYVRFVSGTNREEPRDQHGVVTELRMLRDSGTLAAYEVEHINELFKWFNEELTCPPFRKKRWSADAISWFKGSAQDLISRFRDMIAILEIHDRPVRMITTDDPGRILYEDEHQVVAESPEY</sequence>
<protein>
    <submittedName>
        <fullName evidence="1">Uncharacterized protein</fullName>
    </submittedName>
</protein>
<dbReference type="EMBL" id="JAPDDR010000018">
    <property type="protein sequence ID" value="MCW1916739.1"/>
    <property type="molecule type" value="Genomic_DNA"/>
</dbReference>
<accession>A0ABT3GB83</accession>
<dbReference type="RefSeq" id="WP_264516328.1">
    <property type="nucleotide sequence ID" value="NZ_JAPDDR010000018.1"/>
</dbReference>
<proteinExistence type="predicted"/>
<dbReference type="Proteomes" id="UP001165653">
    <property type="component" value="Unassembled WGS sequence"/>
</dbReference>
<evidence type="ECO:0000313" key="2">
    <source>
        <dbReference type="Proteomes" id="UP001165653"/>
    </source>
</evidence>
<organism evidence="1 2">
    <name type="scientific">Luteolibacter rhizosphaerae</name>
    <dbReference type="NCBI Taxonomy" id="2989719"/>
    <lineage>
        <taxon>Bacteria</taxon>
        <taxon>Pseudomonadati</taxon>
        <taxon>Verrucomicrobiota</taxon>
        <taxon>Verrucomicrobiia</taxon>
        <taxon>Verrucomicrobiales</taxon>
        <taxon>Verrucomicrobiaceae</taxon>
        <taxon>Luteolibacter</taxon>
    </lineage>
</organism>
<comment type="caution">
    <text evidence="1">The sequence shown here is derived from an EMBL/GenBank/DDBJ whole genome shotgun (WGS) entry which is preliminary data.</text>
</comment>
<keyword evidence="2" id="KW-1185">Reference proteome</keyword>
<reference evidence="1" key="1">
    <citation type="submission" date="2022-10" db="EMBL/GenBank/DDBJ databases">
        <title>Luteolibacter sp. GHJ8, whole genome shotgun sequencing project.</title>
        <authorList>
            <person name="Zhao G."/>
            <person name="Shen L."/>
        </authorList>
    </citation>
    <scope>NUCLEOTIDE SEQUENCE</scope>
    <source>
        <strain evidence="1">GHJ8</strain>
    </source>
</reference>
<name>A0ABT3GB83_9BACT</name>
<evidence type="ECO:0000313" key="1">
    <source>
        <dbReference type="EMBL" id="MCW1916739.1"/>
    </source>
</evidence>
<gene>
    <name evidence="1" type="ORF">OJ996_24340</name>
</gene>